<organism evidence="9 10">
    <name type="scientific">Discostella pseudostelligera</name>
    <dbReference type="NCBI Taxonomy" id="259834"/>
    <lineage>
        <taxon>Eukaryota</taxon>
        <taxon>Sar</taxon>
        <taxon>Stramenopiles</taxon>
        <taxon>Ochrophyta</taxon>
        <taxon>Bacillariophyta</taxon>
        <taxon>Coscinodiscophyceae</taxon>
        <taxon>Thalassiosirophycidae</taxon>
        <taxon>Stephanodiscales</taxon>
        <taxon>Stephanodiscaceae</taxon>
        <taxon>Discostella</taxon>
    </lineage>
</organism>
<dbReference type="PROSITE" id="PS51471">
    <property type="entry name" value="FE2OG_OXY"/>
    <property type="match status" value="1"/>
</dbReference>
<dbReference type="PANTHER" id="PTHR10869:SF246">
    <property type="entry name" value="TRANSMEMBRANE PROLYL 4-HYDROXYLASE"/>
    <property type="match status" value="1"/>
</dbReference>
<feature type="domain" description="Fe2OG dioxygenase" evidence="8">
    <location>
        <begin position="361"/>
        <end position="490"/>
    </location>
</feature>
<dbReference type="SMART" id="SM00702">
    <property type="entry name" value="P4Hc"/>
    <property type="match status" value="1"/>
</dbReference>
<feature type="transmembrane region" description="Helical" evidence="7">
    <location>
        <begin position="33"/>
        <end position="53"/>
    </location>
</feature>
<evidence type="ECO:0000313" key="10">
    <source>
        <dbReference type="Proteomes" id="UP001530293"/>
    </source>
</evidence>
<dbReference type="InterPro" id="IPR006620">
    <property type="entry name" value="Pro_4_hyd_alph"/>
</dbReference>
<dbReference type="AlphaFoldDB" id="A0ABD3M916"/>
<dbReference type="InterPro" id="IPR044862">
    <property type="entry name" value="Pro_4_hyd_alph_FE2OG_OXY"/>
</dbReference>
<evidence type="ECO:0000256" key="2">
    <source>
        <dbReference type="ARBA" id="ARBA00022723"/>
    </source>
</evidence>
<evidence type="ECO:0000256" key="7">
    <source>
        <dbReference type="SAM" id="Phobius"/>
    </source>
</evidence>
<dbReference type="InterPro" id="IPR005123">
    <property type="entry name" value="Oxoglu/Fe-dep_dioxygenase_dom"/>
</dbReference>
<gene>
    <name evidence="9" type="ORF">ACHAWU_005978</name>
</gene>
<keyword evidence="7" id="KW-0472">Membrane</keyword>
<dbReference type="GO" id="GO:0046872">
    <property type="term" value="F:metal ion binding"/>
    <property type="evidence" value="ECO:0007669"/>
    <property type="project" value="UniProtKB-KW"/>
</dbReference>
<keyword evidence="2" id="KW-0479">Metal-binding</keyword>
<dbReference type="PANTHER" id="PTHR10869">
    <property type="entry name" value="PROLYL 4-HYDROXYLASE ALPHA SUBUNIT"/>
    <property type="match status" value="1"/>
</dbReference>
<protein>
    <recommendedName>
        <fullName evidence="8">Fe2OG dioxygenase domain-containing protein</fullName>
    </recommendedName>
</protein>
<evidence type="ECO:0000256" key="1">
    <source>
        <dbReference type="ARBA" id="ARBA00001961"/>
    </source>
</evidence>
<evidence type="ECO:0000256" key="4">
    <source>
        <dbReference type="ARBA" id="ARBA00023002"/>
    </source>
</evidence>
<accession>A0ABD3M916</accession>
<evidence type="ECO:0000256" key="6">
    <source>
        <dbReference type="SAM" id="MobiDB-lite"/>
    </source>
</evidence>
<reference evidence="9 10" key="1">
    <citation type="submission" date="2024-10" db="EMBL/GenBank/DDBJ databases">
        <title>Updated reference genomes for cyclostephanoid diatoms.</title>
        <authorList>
            <person name="Roberts W.R."/>
            <person name="Alverson A.J."/>
        </authorList>
    </citation>
    <scope>NUCLEOTIDE SEQUENCE [LARGE SCALE GENOMIC DNA]</scope>
    <source>
        <strain evidence="9 10">AJA232-27</strain>
    </source>
</reference>
<comment type="cofactor">
    <cofactor evidence="1">
        <name>L-ascorbate</name>
        <dbReference type="ChEBI" id="CHEBI:38290"/>
    </cofactor>
</comment>
<keyword evidence="7" id="KW-1133">Transmembrane helix</keyword>
<dbReference type="EMBL" id="JALLBG020000186">
    <property type="protein sequence ID" value="KAL3760443.1"/>
    <property type="molecule type" value="Genomic_DNA"/>
</dbReference>
<name>A0ABD3M916_9STRA</name>
<keyword evidence="4" id="KW-0560">Oxidoreductase</keyword>
<evidence type="ECO:0000256" key="3">
    <source>
        <dbReference type="ARBA" id="ARBA00022964"/>
    </source>
</evidence>
<evidence type="ECO:0000313" key="9">
    <source>
        <dbReference type="EMBL" id="KAL3760443.1"/>
    </source>
</evidence>
<keyword evidence="10" id="KW-1185">Reference proteome</keyword>
<evidence type="ECO:0000259" key="8">
    <source>
        <dbReference type="PROSITE" id="PS51471"/>
    </source>
</evidence>
<keyword evidence="3" id="KW-0223">Dioxygenase</keyword>
<comment type="caution">
    <text evidence="9">The sequence shown here is derived from an EMBL/GenBank/DDBJ whole genome shotgun (WGS) entry which is preliminary data.</text>
</comment>
<dbReference type="InterPro" id="IPR045054">
    <property type="entry name" value="P4HA-like"/>
</dbReference>
<proteinExistence type="predicted"/>
<dbReference type="Pfam" id="PF13640">
    <property type="entry name" value="2OG-FeII_Oxy_3"/>
    <property type="match status" value="1"/>
</dbReference>
<dbReference type="Proteomes" id="UP001530293">
    <property type="component" value="Unassembled WGS sequence"/>
</dbReference>
<evidence type="ECO:0000256" key="5">
    <source>
        <dbReference type="ARBA" id="ARBA00023004"/>
    </source>
</evidence>
<sequence length="498" mass="54612">MRSARPVAGRGRIAPDCNSTETPMSKTRILPSISAAVVAFVWGVLTPPSVYVLRRQDIINNSSSTDYPPLPYPLPTYTPCTSSNLDNYLHTAPVNGLHIVCVSPLHLGADGMEEQLPQSNDAQEQYATINKVESLRLTFYKGSSSPPIILQEKVGGRRTTNGVDGVGAGKKGADSIDWQEMRVQFYAQLGLVPEGKLQQPWAVFTPTGERIVGDSDLVTSGDGIGSNQYIMSNIIASGMIIVTQGGNWVWPGVREGFQRNVSLSSSSGTTKSLNVTIETLSMKPLVLSIQGFLTDEECDHIAEKAAPNMQYSGVTLKDNDIGKAANNWRTSQSTFLSAKNDPILTDIEHRTASLTRVPRNHQEYVQVLRYGFTEKYDAHHDFFDPAQYQSDPNTLNLIEYGKKNRFATVFWYLTDVEDGGHTIFPRAGGLPPMMNFADCSRGLKVKPQKGKVIIFYSLDASGARDELSLHGACPVGEGNVKWAANKWVWNAPMGYITS</sequence>
<dbReference type="Gene3D" id="2.60.120.620">
    <property type="entry name" value="q2cbj1_9rhob like domain"/>
    <property type="match status" value="1"/>
</dbReference>
<dbReference type="GO" id="GO:0051213">
    <property type="term" value="F:dioxygenase activity"/>
    <property type="evidence" value="ECO:0007669"/>
    <property type="project" value="UniProtKB-KW"/>
</dbReference>
<feature type="region of interest" description="Disordered" evidence="6">
    <location>
        <begin position="1"/>
        <end position="24"/>
    </location>
</feature>
<keyword evidence="5" id="KW-0408">Iron</keyword>
<keyword evidence="7" id="KW-0812">Transmembrane</keyword>